<proteinExistence type="predicted"/>
<name>A0ABQ3I1T5_9BACT</name>
<keyword evidence="2" id="KW-1185">Reference proteome</keyword>
<organism evidence="1 2">
    <name type="scientific">Roseivirga thermotolerans</name>
    <dbReference type="NCBI Taxonomy" id="1758176"/>
    <lineage>
        <taxon>Bacteria</taxon>
        <taxon>Pseudomonadati</taxon>
        <taxon>Bacteroidota</taxon>
        <taxon>Cytophagia</taxon>
        <taxon>Cytophagales</taxon>
        <taxon>Roseivirgaceae</taxon>
        <taxon>Roseivirga</taxon>
    </lineage>
</organism>
<evidence type="ECO:0000313" key="2">
    <source>
        <dbReference type="Proteomes" id="UP000658258"/>
    </source>
</evidence>
<gene>
    <name evidence="1" type="ORF">GCM10011340_00300</name>
</gene>
<sequence>MNEELEHFFEQPLSEQIEYLYRNGAFQLAIRYYGYKVNLYLLENIFVEVFYNHKLDRIESIQPLDYQHSRMKFYADQIQIGSLLKA</sequence>
<dbReference type="RefSeq" id="WP_189628161.1">
    <property type="nucleotide sequence ID" value="NZ_BNAG01000001.1"/>
</dbReference>
<evidence type="ECO:0000313" key="1">
    <source>
        <dbReference type="EMBL" id="GHE50415.1"/>
    </source>
</evidence>
<dbReference type="Proteomes" id="UP000658258">
    <property type="component" value="Unassembled WGS sequence"/>
</dbReference>
<dbReference type="EMBL" id="BNAG01000001">
    <property type="protein sequence ID" value="GHE50415.1"/>
    <property type="molecule type" value="Genomic_DNA"/>
</dbReference>
<protein>
    <submittedName>
        <fullName evidence="1">Uncharacterized protein</fullName>
    </submittedName>
</protein>
<accession>A0ABQ3I1T5</accession>
<comment type="caution">
    <text evidence="1">The sequence shown here is derived from an EMBL/GenBank/DDBJ whole genome shotgun (WGS) entry which is preliminary data.</text>
</comment>
<reference evidence="2" key="1">
    <citation type="journal article" date="2019" name="Int. J. Syst. Evol. Microbiol.">
        <title>The Global Catalogue of Microorganisms (GCM) 10K type strain sequencing project: providing services to taxonomists for standard genome sequencing and annotation.</title>
        <authorList>
            <consortium name="The Broad Institute Genomics Platform"/>
            <consortium name="The Broad Institute Genome Sequencing Center for Infectious Disease"/>
            <person name="Wu L."/>
            <person name="Ma J."/>
        </authorList>
    </citation>
    <scope>NUCLEOTIDE SEQUENCE [LARGE SCALE GENOMIC DNA]</scope>
    <source>
        <strain evidence="2">CGMCC 1.15111</strain>
    </source>
</reference>